<dbReference type="Proteomes" id="UP000297595">
    <property type="component" value="Unassembled WGS sequence"/>
</dbReference>
<comment type="caution">
    <text evidence="1">The sequence shown here is derived from an EMBL/GenBank/DDBJ whole genome shotgun (WGS) entry which is preliminary data.</text>
</comment>
<protein>
    <submittedName>
        <fullName evidence="1">Uncharacterized protein</fullName>
    </submittedName>
</protein>
<gene>
    <name evidence="1" type="ORF">EYR41_002185</name>
</gene>
<proteinExistence type="predicted"/>
<organism evidence="1 2">
    <name type="scientific">Orbilia oligospora</name>
    <name type="common">Nematode-trapping fungus</name>
    <name type="synonym">Arthrobotrys oligospora</name>
    <dbReference type="NCBI Taxonomy" id="2813651"/>
    <lineage>
        <taxon>Eukaryota</taxon>
        <taxon>Fungi</taxon>
        <taxon>Dikarya</taxon>
        <taxon>Ascomycota</taxon>
        <taxon>Pezizomycotina</taxon>
        <taxon>Orbiliomycetes</taxon>
        <taxon>Orbiliales</taxon>
        <taxon>Orbiliaceae</taxon>
        <taxon>Orbilia</taxon>
    </lineage>
</organism>
<sequence length="115" mass="13389">MQVTFPNSTRETIILGWVELQIPVRPQMWTRDYKARREWTDPELLHTTIGLATGEIDKHELRVELDVVALKEGSNIFLFHPQVGTKILETCLESLEYTSVRTILRIPSFYITPHI</sequence>
<evidence type="ECO:0000313" key="2">
    <source>
        <dbReference type="Proteomes" id="UP000297595"/>
    </source>
</evidence>
<name>A0A7C8PNT0_ORBOL</name>
<dbReference type="AlphaFoldDB" id="A0A7C8PNT0"/>
<dbReference type="EMBL" id="SOZJ01000001">
    <property type="protein sequence ID" value="TGJ75247.1"/>
    <property type="molecule type" value="Genomic_DNA"/>
</dbReference>
<reference evidence="1 2" key="1">
    <citation type="submission" date="2019-03" db="EMBL/GenBank/DDBJ databases">
        <title>Nematode-trapping fungi genome.</title>
        <authorList>
            <person name="Vidal-Diez De Ulzurrun G."/>
        </authorList>
    </citation>
    <scope>NUCLEOTIDE SEQUENCE [LARGE SCALE GENOMIC DNA]</scope>
    <source>
        <strain evidence="1 2">TWF154</strain>
    </source>
</reference>
<evidence type="ECO:0000313" key="1">
    <source>
        <dbReference type="EMBL" id="TGJ75247.1"/>
    </source>
</evidence>
<accession>A0A7C8PNT0</accession>